<accession>A0A0A8XVM7</accession>
<sequence>MIKDLDMAHCLVLTPVPSHLYFSLSHLFSSLPTLPWIEVATIALSFASKDADNKIFFLLVIKEPNSNFCLKRLSAASSFRPLRLQMFFSSLEQYSATLFFLVVIKIHLASAKFPLIESHSSMDDRSSTTMRHFCVFKSRISSCVNS</sequence>
<evidence type="ECO:0000313" key="1">
    <source>
        <dbReference type="EMBL" id="JAD16813.1"/>
    </source>
</evidence>
<name>A0A0A8XVM7_ARUDO</name>
<organism evidence="1">
    <name type="scientific">Arundo donax</name>
    <name type="common">Giant reed</name>
    <name type="synonym">Donax arundinaceus</name>
    <dbReference type="NCBI Taxonomy" id="35708"/>
    <lineage>
        <taxon>Eukaryota</taxon>
        <taxon>Viridiplantae</taxon>
        <taxon>Streptophyta</taxon>
        <taxon>Embryophyta</taxon>
        <taxon>Tracheophyta</taxon>
        <taxon>Spermatophyta</taxon>
        <taxon>Magnoliopsida</taxon>
        <taxon>Liliopsida</taxon>
        <taxon>Poales</taxon>
        <taxon>Poaceae</taxon>
        <taxon>PACMAD clade</taxon>
        <taxon>Arundinoideae</taxon>
        <taxon>Arundineae</taxon>
        <taxon>Arundo</taxon>
    </lineage>
</organism>
<reference evidence="1" key="2">
    <citation type="journal article" date="2015" name="Data Brief">
        <title>Shoot transcriptome of the giant reed, Arundo donax.</title>
        <authorList>
            <person name="Barrero R.A."/>
            <person name="Guerrero F.D."/>
            <person name="Moolhuijzen P."/>
            <person name="Goolsby J.A."/>
            <person name="Tidwell J."/>
            <person name="Bellgard S.E."/>
            <person name="Bellgard M.I."/>
        </authorList>
    </citation>
    <scope>NUCLEOTIDE SEQUENCE</scope>
    <source>
        <tissue evidence="1">Shoot tissue taken approximately 20 cm above the soil surface</tissue>
    </source>
</reference>
<proteinExistence type="predicted"/>
<dbReference type="EMBL" id="GBRH01281082">
    <property type="protein sequence ID" value="JAD16813.1"/>
    <property type="molecule type" value="Transcribed_RNA"/>
</dbReference>
<reference evidence="1" key="1">
    <citation type="submission" date="2014-09" db="EMBL/GenBank/DDBJ databases">
        <authorList>
            <person name="Magalhaes I.L.F."/>
            <person name="Oliveira U."/>
            <person name="Santos F.R."/>
            <person name="Vidigal T.H.D.A."/>
            <person name="Brescovit A.D."/>
            <person name="Santos A.J."/>
        </authorList>
    </citation>
    <scope>NUCLEOTIDE SEQUENCE</scope>
    <source>
        <tissue evidence="1">Shoot tissue taken approximately 20 cm above the soil surface</tissue>
    </source>
</reference>
<protein>
    <submittedName>
        <fullName evidence="1">Uncharacterized protein</fullName>
    </submittedName>
</protein>
<dbReference type="AlphaFoldDB" id="A0A0A8XVM7"/>